<evidence type="ECO:0000256" key="1">
    <source>
        <dbReference type="ARBA" id="ARBA00023015"/>
    </source>
</evidence>
<evidence type="ECO:0000256" key="3">
    <source>
        <dbReference type="ARBA" id="ARBA00023163"/>
    </source>
</evidence>
<keyword evidence="1" id="KW-0805">Transcription regulation</keyword>
<name>A0A927R6M8_9ACTN</name>
<dbReference type="AlphaFoldDB" id="A0A927R6M8"/>
<dbReference type="InterPro" id="IPR009057">
    <property type="entry name" value="Homeodomain-like_sf"/>
</dbReference>
<evidence type="ECO:0000256" key="2">
    <source>
        <dbReference type="ARBA" id="ARBA00023125"/>
    </source>
</evidence>
<protein>
    <submittedName>
        <fullName evidence="7">AcrR family transcriptional regulator</fullName>
    </submittedName>
</protein>
<evidence type="ECO:0000256" key="5">
    <source>
        <dbReference type="SAM" id="MobiDB-lite"/>
    </source>
</evidence>
<dbReference type="Proteomes" id="UP000638648">
    <property type="component" value="Unassembled WGS sequence"/>
</dbReference>
<dbReference type="RefSeq" id="WP_192749113.1">
    <property type="nucleotide sequence ID" value="NZ_BAABJL010000143.1"/>
</dbReference>
<feature type="domain" description="HTH tetR-type" evidence="6">
    <location>
        <begin position="13"/>
        <end position="73"/>
    </location>
</feature>
<dbReference type="PROSITE" id="PS50977">
    <property type="entry name" value="HTH_TETR_2"/>
    <property type="match status" value="1"/>
</dbReference>
<evidence type="ECO:0000259" key="6">
    <source>
        <dbReference type="PROSITE" id="PS50977"/>
    </source>
</evidence>
<sequence length="243" mass="26194">MPTEPGLRDRKKQRTRTQIAQAAFELFAERGFDAVPVAAIARAAEVSVATVFNYFHTKEALVYSGMESFEAELLAAIGDRPGTMSVIDAFRDVAVRPRGLLASDDPAGLDRIATVARIIRGSATLQAREREIFDQTTGKLAALIAEQSGTDDVFAPWVVANALVGVHRAMKDYLHSQLLAGRRDRKLTDDLLAHGTHALDVLERGLTGAKETTTVATAAKTTAAARRGTSARRPAAGTRRRAD</sequence>
<dbReference type="PANTHER" id="PTHR30055">
    <property type="entry name" value="HTH-TYPE TRANSCRIPTIONAL REGULATOR RUTR"/>
    <property type="match status" value="1"/>
</dbReference>
<dbReference type="PRINTS" id="PR00455">
    <property type="entry name" value="HTHTETR"/>
</dbReference>
<dbReference type="GO" id="GO:0000976">
    <property type="term" value="F:transcription cis-regulatory region binding"/>
    <property type="evidence" value="ECO:0007669"/>
    <property type="project" value="TreeGrafter"/>
</dbReference>
<dbReference type="Pfam" id="PF00440">
    <property type="entry name" value="TetR_N"/>
    <property type="match status" value="1"/>
</dbReference>
<dbReference type="SUPFAM" id="SSF46689">
    <property type="entry name" value="Homeodomain-like"/>
    <property type="match status" value="1"/>
</dbReference>
<evidence type="ECO:0000313" key="8">
    <source>
        <dbReference type="Proteomes" id="UP000638648"/>
    </source>
</evidence>
<evidence type="ECO:0000256" key="4">
    <source>
        <dbReference type="PROSITE-ProRule" id="PRU00335"/>
    </source>
</evidence>
<reference evidence="7" key="1">
    <citation type="submission" date="2020-10" db="EMBL/GenBank/DDBJ databases">
        <title>Sequencing the genomes of 1000 actinobacteria strains.</title>
        <authorList>
            <person name="Klenk H.-P."/>
        </authorList>
    </citation>
    <scope>NUCLEOTIDE SEQUENCE</scope>
    <source>
        <strain evidence="7">DSM 45354</strain>
    </source>
</reference>
<evidence type="ECO:0000313" key="7">
    <source>
        <dbReference type="EMBL" id="MBE1604607.1"/>
    </source>
</evidence>
<dbReference type="Gene3D" id="1.10.357.10">
    <property type="entry name" value="Tetracycline Repressor, domain 2"/>
    <property type="match status" value="1"/>
</dbReference>
<keyword evidence="2 4" id="KW-0238">DNA-binding</keyword>
<comment type="caution">
    <text evidence="7">The sequence shown here is derived from an EMBL/GenBank/DDBJ whole genome shotgun (WGS) entry which is preliminary data.</text>
</comment>
<dbReference type="InterPro" id="IPR050109">
    <property type="entry name" value="HTH-type_TetR-like_transc_reg"/>
</dbReference>
<dbReference type="GO" id="GO:0003700">
    <property type="term" value="F:DNA-binding transcription factor activity"/>
    <property type="evidence" value="ECO:0007669"/>
    <property type="project" value="TreeGrafter"/>
</dbReference>
<dbReference type="Gene3D" id="1.10.10.60">
    <property type="entry name" value="Homeodomain-like"/>
    <property type="match status" value="1"/>
</dbReference>
<feature type="compositionally biased region" description="Low complexity" evidence="5">
    <location>
        <begin position="219"/>
        <end position="237"/>
    </location>
</feature>
<organism evidence="7 8">
    <name type="scientific">Actinopolymorpha pittospori</name>
    <dbReference type="NCBI Taxonomy" id="648752"/>
    <lineage>
        <taxon>Bacteria</taxon>
        <taxon>Bacillati</taxon>
        <taxon>Actinomycetota</taxon>
        <taxon>Actinomycetes</taxon>
        <taxon>Propionibacteriales</taxon>
        <taxon>Actinopolymorphaceae</taxon>
        <taxon>Actinopolymorpha</taxon>
    </lineage>
</organism>
<dbReference type="PANTHER" id="PTHR30055:SF234">
    <property type="entry name" value="HTH-TYPE TRANSCRIPTIONAL REGULATOR BETI"/>
    <property type="match status" value="1"/>
</dbReference>
<dbReference type="EMBL" id="JADBEM010000001">
    <property type="protein sequence ID" value="MBE1604607.1"/>
    <property type="molecule type" value="Genomic_DNA"/>
</dbReference>
<accession>A0A927R6M8</accession>
<gene>
    <name evidence="7" type="ORF">HEB94_001455</name>
</gene>
<dbReference type="InterPro" id="IPR001647">
    <property type="entry name" value="HTH_TetR"/>
</dbReference>
<feature type="region of interest" description="Disordered" evidence="5">
    <location>
        <begin position="219"/>
        <end position="243"/>
    </location>
</feature>
<keyword evidence="3" id="KW-0804">Transcription</keyword>
<proteinExistence type="predicted"/>
<feature type="DNA-binding region" description="H-T-H motif" evidence="4">
    <location>
        <begin position="36"/>
        <end position="55"/>
    </location>
</feature>
<keyword evidence="8" id="KW-1185">Reference proteome</keyword>